<dbReference type="CDD" id="cd04241">
    <property type="entry name" value="AAK_FomA-like"/>
    <property type="match status" value="1"/>
</dbReference>
<evidence type="ECO:0000256" key="1">
    <source>
        <dbReference type="ARBA" id="ARBA00010540"/>
    </source>
</evidence>
<feature type="binding site" evidence="10">
    <location>
        <position position="210"/>
    </location>
    <ligand>
        <name>ATP</name>
        <dbReference type="ChEBI" id="CHEBI:30616"/>
    </ligand>
</feature>
<evidence type="ECO:0000256" key="7">
    <source>
        <dbReference type="ARBA" id="ARBA00022840"/>
    </source>
</evidence>
<keyword evidence="14" id="KW-1185">Reference proteome</keyword>
<dbReference type="Gene3D" id="3.40.1160.10">
    <property type="entry name" value="Acetylglutamate kinase-like"/>
    <property type="match status" value="1"/>
</dbReference>
<protein>
    <recommendedName>
        <fullName evidence="3">Isopentenyl phosphate kinase</fullName>
        <ecNumber evidence="2">2.7.4.26</ecNumber>
    </recommendedName>
</protein>
<dbReference type="GO" id="GO:0102043">
    <property type="term" value="F:isopentenyl phosphate kinase activity"/>
    <property type="evidence" value="ECO:0007669"/>
    <property type="project" value="UniProtKB-EC"/>
</dbReference>
<keyword evidence="8" id="KW-0414">Isoprene biosynthesis</keyword>
<feature type="binding site" evidence="10">
    <location>
        <position position="148"/>
    </location>
    <ligand>
        <name>substrate</name>
    </ligand>
</feature>
<reference evidence="13 14" key="1">
    <citation type="submission" date="2023-05" db="EMBL/GenBank/DDBJ databases">
        <title>A new hyperthermophilic archaea 'Ignisphaera cupida' sp. nov. and description of the family 'Ignisphaeraceae' fam. nov.</title>
        <authorList>
            <person name="Podosokorskaya O.A."/>
            <person name="Elcheninov A.G."/>
            <person name="Klukina A."/>
            <person name="Merkel A.Y."/>
        </authorList>
    </citation>
    <scope>NUCLEOTIDE SEQUENCE [LARGE SCALE GENOMIC DNA]</scope>
    <source>
        <strain evidence="13 14">4213-co</strain>
    </source>
</reference>
<dbReference type="EC" id="2.7.4.26" evidence="2"/>
<evidence type="ECO:0000313" key="14">
    <source>
        <dbReference type="Proteomes" id="UP001529235"/>
    </source>
</evidence>
<keyword evidence="4 13" id="KW-0808">Transferase</keyword>
<dbReference type="InterPro" id="IPR001048">
    <property type="entry name" value="Asp/Glu/Uridylate_kinase"/>
</dbReference>
<dbReference type="GO" id="GO:0016301">
    <property type="term" value="F:kinase activity"/>
    <property type="evidence" value="ECO:0007669"/>
    <property type="project" value="UniProtKB-KW"/>
</dbReference>
<comment type="similarity">
    <text evidence="1">Belongs to the isopentenyl phosphate kinase family.</text>
</comment>
<keyword evidence="6 13" id="KW-0418">Kinase</keyword>
<evidence type="ECO:0000259" key="12">
    <source>
        <dbReference type="Pfam" id="PF00696"/>
    </source>
</evidence>
<dbReference type="PIRSF" id="PIRSF016496">
    <property type="entry name" value="Kin_FomA"/>
    <property type="match status" value="1"/>
</dbReference>
<dbReference type="InterPro" id="IPR036393">
    <property type="entry name" value="AceGlu_kinase-like_sf"/>
</dbReference>
<evidence type="ECO:0000313" key="13">
    <source>
        <dbReference type="EMBL" id="MDK6028557.1"/>
    </source>
</evidence>
<evidence type="ECO:0000256" key="6">
    <source>
        <dbReference type="ARBA" id="ARBA00022777"/>
    </source>
</evidence>
<dbReference type="GO" id="GO:0005524">
    <property type="term" value="F:ATP binding"/>
    <property type="evidence" value="ECO:0007669"/>
    <property type="project" value="UniProtKB-KW"/>
</dbReference>
<dbReference type="NCBIfam" id="NF040647">
    <property type="entry name" value="IPPK_Arch"/>
    <property type="match status" value="1"/>
</dbReference>
<feature type="binding site" evidence="10">
    <location>
        <position position="214"/>
    </location>
    <ligand>
        <name>ATP</name>
        <dbReference type="ChEBI" id="CHEBI:30616"/>
    </ligand>
</feature>
<gene>
    <name evidence="13" type="ORF">QPL79_04210</name>
</gene>
<sequence length="256" mass="28827">MLVNILKIGGSVITNKDVEYSLKISEVYRIAYEISKAYKYCTKHMILIHGGGSFGHSTVIEHGNVEKPYSIAQIIWFMKELNMIVTDALNAYGVPAVSFDTHAIFYRDFDGDLKCFYKPLEKALKKDIVVVLFGDIIFGDRDAEILSGDEIAWKLSTIFKPSRILFATDVDGVYDRNPEEPGSRLLEVVRISEVGSVDMESRKKVDVTGGMKAKILHGLRYWNSELREVLIFNGLKKDFIFKALCGESVLGSRVVL</sequence>
<dbReference type="InterPro" id="IPR024192">
    <property type="entry name" value="Fosfomycin_R_FomA-type"/>
</dbReference>
<dbReference type="RefSeq" id="WP_285273742.1">
    <property type="nucleotide sequence ID" value="NZ_JASNVW010000002.1"/>
</dbReference>
<dbReference type="Proteomes" id="UP001529235">
    <property type="component" value="Unassembled WGS sequence"/>
</dbReference>
<feature type="binding site" evidence="10">
    <location>
        <position position="169"/>
    </location>
    <ligand>
        <name>ATP</name>
        <dbReference type="ChEBI" id="CHEBI:30616"/>
    </ligand>
</feature>
<dbReference type="GO" id="GO:0008299">
    <property type="term" value="P:isoprenoid biosynthetic process"/>
    <property type="evidence" value="ECO:0007669"/>
    <property type="project" value="UniProtKB-KW"/>
</dbReference>
<dbReference type="EMBL" id="JASNVW010000002">
    <property type="protein sequence ID" value="MDK6028557.1"/>
    <property type="molecule type" value="Genomic_DNA"/>
</dbReference>
<comment type="catalytic activity">
    <reaction evidence="9">
        <text>isopentenyl phosphate + ATP = isopentenyl diphosphate + ADP</text>
        <dbReference type="Rhea" id="RHEA:33963"/>
        <dbReference type="ChEBI" id="CHEBI:30616"/>
        <dbReference type="ChEBI" id="CHEBI:65078"/>
        <dbReference type="ChEBI" id="CHEBI:128769"/>
        <dbReference type="ChEBI" id="CHEBI:456216"/>
        <dbReference type="EC" id="2.7.4.26"/>
    </reaction>
</comment>
<evidence type="ECO:0000256" key="8">
    <source>
        <dbReference type="ARBA" id="ARBA00023229"/>
    </source>
</evidence>
<feature type="site" description="Transition state stabilizer" evidence="11">
    <location>
        <position position="16"/>
    </location>
</feature>
<accession>A0ABD4Z6E5</accession>
<evidence type="ECO:0000256" key="4">
    <source>
        <dbReference type="ARBA" id="ARBA00022679"/>
    </source>
</evidence>
<comment type="caution">
    <text evidence="13">The sequence shown here is derived from an EMBL/GenBank/DDBJ whole genome shotgun (WGS) entry which is preliminary data.</text>
</comment>
<keyword evidence="7 10" id="KW-0067">ATP-binding</keyword>
<name>A0ABD4Z6E5_9CREN</name>
<evidence type="ECO:0000256" key="2">
    <source>
        <dbReference type="ARBA" id="ARBA00012908"/>
    </source>
</evidence>
<dbReference type="AlphaFoldDB" id="A0ABD4Z6E5"/>
<evidence type="ECO:0000256" key="3">
    <source>
        <dbReference type="ARBA" id="ARBA00017267"/>
    </source>
</evidence>
<feature type="domain" description="Aspartate/glutamate/uridylate kinase" evidence="12">
    <location>
        <begin position="5"/>
        <end position="233"/>
    </location>
</feature>
<feature type="binding site" evidence="10">
    <location>
        <position position="52"/>
    </location>
    <ligand>
        <name>ATP</name>
        <dbReference type="ChEBI" id="CHEBI:30616"/>
    </ligand>
</feature>
<evidence type="ECO:0000256" key="5">
    <source>
        <dbReference type="ARBA" id="ARBA00022741"/>
    </source>
</evidence>
<dbReference type="PANTHER" id="PTHR43654:SF1">
    <property type="entry name" value="ISOPENTENYL PHOSPHATE KINASE"/>
    <property type="match status" value="1"/>
</dbReference>
<evidence type="ECO:0000256" key="9">
    <source>
        <dbReference type="ARBA" id="ARBA00049063"/>
    </source>
</evidence>
<feature type="binding site" evidence="10">
    <location>
        <begin position="7"/>
        <end position="11"/>
    </location>
    <ligand>
        <name>ATP</name>
        <dbReference type="ChEBI" id="CHEBI:30616"/>
    </ligand>
</feature>
<dbReference type="Pfam" id="PF00696">
    <property type="entry name" value="AA_kinase"/>
    <property type="match status" value="1"/>
</dbReference>
<feature type="binding site" evidence="10">
    <location>
        <position position="56"/>
    </location>
    <ligand>
        <name>substrate</name>
    </ligand>
</feature>
<dbReference type="PANTHER" id="PTHR43654">
    <property type="entry name" value="GLUTAMATE 5-KINASE"/>
    <property type="match status" value="1"/>
</dbReference>
<dbReference type="SUPFAM" id="SSF53633">
    <property type="entry name" value="Carbamate kinase-like"/>
    <property type="match status" value="1"/>
</dbReference>
<feature type="binding site" evidence="10">
    <location>
        <position position="51"/>
    </location>
    <ligand>
        <name>substrate</name>
    </ligand>
</feature>
<evidence type="ECO:0000256" key="11">
    <source>
        <dbReference type="PIRSR" id="PIRSR016496-2"/>
    </source>
</evidence>
<proteinExistence type="inferred from homology"/>
<evidence type="ECO:0000256" key="10">
    <source>
        <dbReference type="PIRSR" id="PIRSR016496-1"/>
    </source>
</evidence>
<organism evidence="13 14">
    <name type="scientific">Ignisphaera cupida</name>
    <dbReference type="NCBI Taxonomy" id="3050454"/>
    <lineage>
        <taxon>Archaea</taxon>
        <taxon>Thermoproteota</taxon>
        <taxon>Thermoprotei</taxon>
        <taxon>Desulfurococcales</taxon>
        <taxon>Desulfurococcaceae</taxon>
        <taxon>Ignisphaera</taxon>
    </lineage>
</organism>
<keyword evidence="5 10" id="KW-0547">Nucleotide-binding</keyword>